<reference evidence="1 2" key="1">
    <citation type="submission" date="2018-03" db="EMBL/GenBank/DDBJ databases">
        <title>Genomic Encyclopedia of Archaeal and Bacterial Type Strains, Phase II (KMG-II): from individual species to whole genera.</title>
        <authorList>
            <person name="Goeker M."/>
        </authorList>
    </citation>
    <scope>NUCLEOTIDE SEQUENCE [LARGE SCALE GENOMIC DNA]</scope>
    <source>
        <strain evidence="1 2">DSM 27929</strain>
    </source>
</reference>
<dbReference type="Gene3D" id="3.20.20.80">
    <property type="entry name" value="Glycosidases"/>
    <property type="match status" value="1"/>
</dbReference>
<proteinExistence type="predicted"/>
<dbReference type="RefSeq" id="WP_170073157.1">
    <property type="nucleotide sequence ID" value="NZ_PVTR01000001.1"/>
</dbReference>
<dbReference type="Proteomes" id="UP000238157">
    <property type="component" value="Unassembled WGS sequence"/>
</dbReference>
<dbReference type="AlphaFoldDB" id="A0A2T0WVR5"/>
<keyword evidence="2" id="KW-1185">Reference proteome</keyword>
<protein>
    <submittedName>
        <fullName evidence="1">Uncharacterized protein</fullName>
    </submittedName>
</protein>
<dbReference type="InterPro" id="IPR017853">
    <property type="entry name" value="GH"/>
</dbReference>
<evidence type="ECO:0000313" key="2">
    <source>
        <dbReference type="Proteomes" id="UP000238157"/>
    </source>
</evidence>
<dbReference type="SUPFAM" id="SSF51445">
    <property type="entry name" value="(Trans)glycosidases"/>
    <property type="match status" value="1"/>
</dbReference>
<accession>A0A2T0WVR5</accession>
<organism evidence="1 2">
    <name type="scientific">Mongoliibacter ruber</name>
    <dbReference type="NCBI Taxonomy" id="1750599"/>
    <lineage>
        <taxon>Bacteria</taxon>
        <taxon>Pseudomonadati</taxon>
        <taxon>Bacteroidota</taxon>
        <taxon>Cytophagia</taxon>
        <taxon>Cytophagales</taxon>
        <taxon>Cyclobacteriaceae</taxon>
        <taxon>Mongoliibacter</taxon>
    </lineage>
</organism>
<gene>
    <name evidence="1" type="ORF">CLW00_101349</name>
</gene>
<name>A0A2T0WVR5_9BACT</name>
<comment type="caution">
    <text evidence="1">The sequence shown here is derived from an EMBL/GenBank/DDBJ whole genome shotgun (WGS) entry which is preliminary data.</text>
</comment>
<sequence length="520" mass="59457">MKKNLLIALLSTTIFLYAKNSKGQADDFKAVKAKVDFKDKLREWDGFGFNYVETAQTYDHNKNPQDYGGFKYLNETAKNEIIELVFGEEGLRPSLIKMFLDPLHQAEENGAYDHKTTTQNMRYFVKAGLEKSKKRNESLQIITTLYAPPAYITNQKVMRGRDLDPDKIGHLANYLINWVKFLKEENLPVSHVSIHNEGESWLRWPEDGTTGGALDEGHDYNFFWNPEQTLEFIKFLRPKMDNSGLQDIGITNGEYTNWYRFYHWGFAKALASDQKALDNLSLVTSHGFYVGPVQSGRWHGPHSNLGIDLIREKRPELKSWVTSTAWNVFEMIDGNRTGIMDSHFIKEIHGNIYEAKVNGIIPWAGIQNHVEWWKPDPNPGTAIRTFKDGTYEVPKAYYFYKQVSRAGKPGMDIVYTEAMDSEFSLIGFAPGSTAHPGALVITHTGKEDRWINVDMMGTNEVIKAYRTTGSETYFQKETARTEPLSGDNHLEIDSYKMENNTLIYKAPAGSVTTFYLNLKQ</sequence>
<dbReference type="EMBL" id="PVTR01000001">
    <property type="protein sequence ID" value="PRY90684.1"/>
    <property type="molecule type" value="Genomic_DNA"/>
</dbReference>
<evidence type="ECO:0000313" key="1">
    <source>
        <dbReference type="EMBL" id="PRY90684.1"/>
    </source>
</evidence>